<accession>A0A1I1N6P8</accession>
<organism evidence="2 3">
    <name type="scientific">Thiohalospira halophila DSM 15071</name>
    <dbReference type="NCBI Taxonomy" id="1123397"/>
    <lineage>
        <taxon>Bacteria</taxon>
        <taxon>Pseudomonadati</taxon>
        <taxon>Pseudomonadota</taxon>
        <taxon>Gammaproteobacteria</taxon>
        <taxon>Thiohalospirales</taxon>
        <taxon>Thiohalospiraceae</taxon>
        <taxon>Thiohalospira</taxon>
    </lineage>
</organism>
<dbReference type="EMBL" id="FOMJ01000001">
    <property type="protein sequence ID" value="SFC90483.1"/>
    <property type="molecule type" value="Genomic_DNA"/>
</dbReference>
<dbReference type="Proteomes" id="UP000198611">
    <property type="component" value="Unassembled WGS sequence"/>
</dbReference>
<evidence type="ECO:0000256" key="1">
    <source>
        <dbReference type="SAM" id="MobiDB-lite"/>
    </source>
</evidence>
<evidence type="ECO:0000313" key="3">
    <source>
        <dbReference type="Proteomes" id="UP000198611"/>
    </source>
</evidence>
<gene>
    <name evidence="2" type="ORF">SAMN05660831_00030</name>
</gene>
<evidence type="ECO:0000313" key="2">
    <source>
        <dbReference type="EMBL" id="SFC90483.1"/>
    </source>
</evidence>
<keyword evidence="3" id="KW-1185">Reference proteome</keyword>
<proteinExistence type="predicted"/>
<reference evidence="2 3" key="1">
    <citation type="submission" date="2016-10" db="EMBL/GenBank/DDBJ databases">
        <authorList>
            <person name="de Groot N.N."/>
        </authorList>
    </citation>
    <scope>NUCLEOTIDE SEQUENCE [LARGE SCALE GENOMIC DNA]</scope>
    <source>
        <strain evidence="2 3">HL3</strain>
    </source>
</reference>
<sequence>MLSKLLRTQVPETYKRAHPTPAEELMARLKSLFTKRGLKQVAADYRLGCEVIAEEKRGGRPPTLFEAGHPLNRAGGAHGPKYRTVISTLDDD</sequence>
<dbReference type="AlphaFoldDB" id="A0A1I1N6P8"/>
<dbReference type="STRING" id="1123397.SAMN05660831_00030"/>
<name>A0A1I1N6P8_9GAMM</name>
<protein>
    <submittedName>
        <fullName evidence="2">Uncharacterized protein</fullName>
    </submittedName>
</protein>
<feature type="region of interest" description="Disordered" evidence="1">
    <location>
        <begin position="59"/>
        <end position="92"/>
    </location>
</feature>
<dbReference type="RefSeq" id="WP_093426735.1">
    <property type="nucleotide sequence ID" value="NZ_FOMJ01000001.1"/>
</dbReference>